<dbReference type="EMBL" id="CP016786">
    <property type="protein sequence ID" value="ASW43629.1"/>
    <property type="molecule type" value="Genomic_DNA"/>
</dbReference>
<dbReference type="Gene3D" id="3.40.800.10">
    <property type="entry name" value="Ureohydrolase domain"/>
    <property type="match status" value="1"/>
</dbReference>
<evidence type="ECO:0000256" key="10">
    <source>
        <dbReference type="PIRSR" id="PIRSR036979-1"/>
    </source>
</evidence>
<reference evidence="13 14" key="1">
    <citation type="submission" date="2016-08" db="EMBL/GenBank/DDBJ databases">
        <title>Complete Genome Sequence Of The Indigo Reducing Clostridium isatidis DSM15098.</title>
        <authorList>
            <person name="Little G.T."/>
            <person name="Minton N.P."/>
        </authorList>
    </citation>
    <scope>NUCLEOTIDE SEQUENCE [LARGE SCALE GENOMIC DNA]</scope>
    <source>
        <strain evidence="13 14">DSM 15098</strain>
    </source>
</reference>
<protein>
    <recommendedName>
        <fullName evidence="3 9">Arginase</fullName>
        <ecNumber evidence="2 9">3.5.3.1</ecNumber>
    </recommendedName>
</protein>
<dbReference type="InterPro" id="IPR023696">
    <property type="entry name" value="Ureohydrolase_dom_sf"/>
</dbReference>
<dbReference type="PRINTS" id="PR00116">
    <property type="entry name" value="ARGINASE"/>
</dbReference>
<comment type="pathway">
    <text evidence="1">Nitrogen metabolism; urea cycle; L-ornithine and urea from L-arginine: step 1/1.</text>
</comment>
<evidence type="ECO:0000256" key="5">
    <source>
        <dbReference type="ARBA" id="ARBA00022723"/>
    </source>
</evidence>
<dbReference type="InterPro" id="IPR006035">
    <property type="entry name" value="Ureohydrolase"/>
</dbReference>
<keyword evidence="7 10" id="KW-0464">Manganese</keyword>
<dbReference type="SUPFAM" id="SSF52768">
    <property type="entry name" value="Arginase/deacetylase"/>
    <property type="match status" value="1"/>
</dbReference>
<dbReference type="KEGG" id="cia:BEN51_09085"/>
<dbReference type="EC" id="3.5.3.1" evidence="2 9"/>
<dbReference type="NCBIfam" id="TIGR01229">
    <property type="entry name" value="rocF_arginase"/>
    <property type="match status" value="1"/>
</dbReference>
<feature type="binding site" evidence="10">
    <location>
        <position position="229"/>
    </location>
    <ligand>
        <name>Mn(2+)</name>
        <dbReference type="ChEBI" id="CHEBI:29035"/>
        <label>1</label>
    </ligand>
</feature>
<dbReference type="AlphaFoldDB" id="A0A343JDM1"/>
<dbReference type="Proteomes" id="UP000264883">
    <property type="component" value="Chromosome"/>
</dbReference>
<accession>A0A343JDM1</accession>
<dbReference type="PROSITE" id="PS51409">
    <property type="entry name" value="ARGINASE_2"/>
    <property type="match status" value="1"/>
</dbReference>
<dbReference type="GO" id="GO:0005737">
    <property type="term" value="C:cytoplasm"/>
    <property type="evidence" value="ECO:0007669"/>
    <property type="project" value="TreeGrafter"/>
</dbReference>
<evidence type="ECO:0000256" key="11">
    <source>
        <dbReference type="PROSITE-ProRule" id="PRU00742"/>
    </source>
</evidence>
<keyword evidence="4 12" id="KW-0056">Arginine metabolism</keyword>
<evidence type="ECO:0000256" key="7">
    <source>
        <dbReference type="ARBA" id="ARBA00023211"/>
    </source>
</evidence>
<dbReference type="FunFam" id="3.40.800.10:FF:000012">
    <property type="entry name" value="Arginase"/>
    <property type="match status" value="1"/>
</dbReference>
<evidence type="ECO:0000256" key="8">
    <source>
        <dbReference type="ARBA" id="ARBA00047391"/>
    </source>
</evidence>
<evidence type="ECO:0000256" key="6">
    <source>
        <dbReference type="ARBA" id="ARBA00022801"/>
    </source>
</evidence>
<feature type="binding site" evidence="10">
    <location>
        <position position="126"/>
    </location>
    <ligand>
        <name>Mn(2+)</name>
        <dbReference type="ChEBI" id="CHEBI:29035"/>
        <label>2</label>
    </ligand>
</feature>
<evidence type="ECO:0000256" key="2">
    <source>
        <dbReference type="ARBA" id="ARBA00012168"/>
    </source>
</evidence>
<dbReference type="OrthoDB" id="9788689at2"/>
<dbReference type="PANTHER" id="PTHR43782:SF3">
    <property type="entry name" value="ARGINASE"/>
    <property type="match status" value="1"/>
</dbReference>
<dbReference type="InterPro" id="IPR014033">
    <property type="entry name" value="Arginase"/>
</dbReference>
<dbReference type="PANTHER" id="PTHR43782">
    <property type="entry name" value="ARGINASE"/>
    <property type="match status" value="1"/>
</dbReference>
<sequence length="313" mass="34526">MKISIIDMPLFLGCDKPGVEKGPKVLRENNLLNIFNQSHIVCDMGEVHINNVSSKDKYTANAKMKYLDEVIKANFLLASKVYESLSNSNLPLVIGGDHSLALGSIAGSSKYFNKDIAVIWIDAHGDINTDKTSPTGNIHGMPLAGSMGIGHESLVNLFYQGQKVKPENVFLIGCRDLDLGELELIKEYNLNVWTMKDIKEKGITLVLDELIEALYARNINNIHFSFDIDSLDSSLVPGTGTPVKDGLAFSEGKEIIERIIGTSLVRAMDFVEFNPLLDNNNRTLEICLELLKVVSKSMEKISNTNIIADTLVV</sequence>
<feature type="binding site" evidence="10">
    <location>
        <position position="98"/>
    </location>
    <ligand>
        <name>Mn(2+)</name>
        <dbReference type="ChEBI" id="CHEBI:29035"/>
        <label>1</label>
    </ligand>
</feature>
<evidence type="ECO:0000256" key="4">
    <source>
        <dbReference type="ARBA" id="ARBA00022503"/>
    </source>
</evidence>
<organism evidence="13 14">
    <name type="scientific">Clostridium isatidis</name>
    <dbReference type="NCBI Taxonomy" id="182773"/>
    <lineage>
        <taxon>Bacteria</taxon>
        <taxon>Bacillati</taxon>
        <taxon>Bacillota</taxon>
        <taxon>Clostridia</taxon>
        <taxon>Eubacteriales</taxon>
        <taxon>Clostridiaceae</taxon>
        <taxon>Clostridium</taxon>
    </lineage>
</organism>
<gene>
    <name evidence="13" type="ORF">BEN51_09085</name>
</gene>
<evidence type="ECO:0000256" key="1">
    <source>
        <dbReference type="ARBA" id="ARBA00005098"/>
    </source>
</evidence>
<dbReference type="GO" id="GO:0004053">
    <property type="term" value="F:arginase activity"/>
    <property type="evidence" value="ECO:0007669"/>
    <property type="project" value="UniProtKB-UniRule"/>
</dbReference>
<comment type="catalytic activity">
    <reaction evidence="8 12">
        <text>L-arginine + H2O = urea + L-ornithine</text>
        <dbReference type="Rhea" id="RHEA:20569"/>
        <dbReference type="ChEBI" id="CHEBI:15377"/>
        <dbReference type="ChEBI" id="CHEBI:16199"/>
        <dbReference type="ChEBI" id="CHEBI:32682"/>
        <dbReference type="ChEBI" id="CHEBI:46911"/>
        <dbReference type="EC" id="3.5.3.1"/>
    </reaction>
</comment>
<dbReference type="GO" id="GO:0030145">
    <property type="term" value="F:manganese ion binding"/>
    <property type="evidence" value="ECO:0007669"/>
    <property type="project" value="TreeGrafter"/>
</dbReference>
<keyword evidence="6 12" id="KW-0378">Hydrolase</keyword>
<feature type="binding site" evidence="10">
    <location>
        <position position="122"/>
    </location>
    <ligand>
        <name>Mn(2+)</name>
        <dbReference type="ChEBI" id="CHEBI:29035"/>
        <label>1</label>
    </ligand>
</feature>
<evidence type="ECO:0000256" key="12">
    <source>
        <dbReference type="RuleBase" id="RU361159"/>
    </source>
</evidence>
<dbReference type="RefSeq" id="WP_119865764.1">
    <property type="nucleotide sequence ID" value="NZ_CP016786.1"/>
</dbReference>
<dbReference type="GO" id="GO:0006525">
    <property type="term" value="P:arginine metabolic process"/>
    <property type="evidence" value="ECO:0007669"/>
    <property type="project" value="UniProtKB-KW"/>
</dbReference>
<feature type="binding site" evidence="10">
    <location>
        <position position="227"/>
    </location>
    <ligand>
        <name>Mn(2+)</name>
        <dbReference type="ChEBI" id="CHEBI:29035"/>
        <label>1</label>
    </ligand>
</feature>
<evidence type="ECO:0000313" key="13">
    <source>
        <dbReference type="EMBL" id="ASW43629.1"/>
    </source>
</evidence>
<feature type="binding site" evidence="10">
    <location>
        <position position="124"/>
    </location>
    <ligand>
        <name>Mn(2+)</name>
        <dbReference type="ChEBI" id="CHEBI:29035"/>
        <label>2</label>
    </ligand>
</feature>
<comment type="cofactor">
    <cofactor evidence="10 12">
        <name>Mn(2+)</name>
        <dbReference type="ChEBI" id="CHEBI:29035"/>
    </cofactor>
    <text evidence="10 12">Binds 2 manganese ions per subunit.</text>
</comment>
<keyword evidence="5 10" id="KW-0479">Metal-binding</keyword>
<evidence type="ECO:0000256" key="9">
    <source>
        <dbReference type="NCBIfam" id="TIGR01229"/>
    </source>
</evidence>
<dbReference type="PIRSF" id="PIRSF036979">
    <property type="entry name" value="Arginase"/>
    <property type="match status" value="1"/>
</dbReference>
<evidence type="ECO:0000256" key="3">
    <source>
        <dbReference type="ARBA" id="ARBA00018123"/>
    </source>
</evidence>
<dbReference type="CDD" id="cd09989">
    <property type="entry name" value="Arginase"/>
    <property type="match status" value="1"/>
</dbReference>
<dbReference type="Pfam" id="PF00491">
    <property type="entry name" value="Arginase"/>
    <property type="match status" value="1"/>
</dbReference>
<proteinExistence type="inferred from homology"/>
<keyword evidence="14" id="KW-1185">Reference proteome</keyword>
<comment type="similarity">
    <text evidence="11 12">Belongs to the arginase family.</text>
</comment>
<evidence type="ECO:0000313" key="14">
    <source>
        <dbReference type="Proteomes" id="UP000264883"/>
    </source>
</evidence>
<name>A0A343JDM1_9CLOT</name>